<accession>A0A371RM68</accession>
<proteinExistence type="predicted"/>
<reference evidence="1 2" key="1">
    <citation type="submission" date="2018-08" db="EMBL/GenBank/DDBJ databases">
        <title>Parvularcula sp. SM1705, isolated from surface water of the South Sea China.</title>
        <authorList>
            <person name="Sun L."/>
        </authorList>
    </citation>
    <scope>NUCLEOTIDE SEQUENCE [LARGE SCALE GENOMIC DNA]</scope>
    <source>
        <strain evidence="1 2">SM1705</strain>
    </source>
</reference>
<gene>
    <name evidence="1" type="ORF">DX908_13225</name>
</gene>
<sequence>MDQIIIPRQELSDWGTAWLGTVNATNGKTKSASAFDRQQSVNFASFIDMEVGKALAKFLGGINVVTPHPYALLPPEPDCVEVGPARIIGGIRPQNFDVAYRPDGPRIVFDSKSLNDQKSIGKNWQNMVNDLGTEAATVHTRFPYAIVAFMVVLPKPAVAKKQEADLVRTLERLGNRKDVLDQAHLAEALSLILWDPQTGDVCPDSPPQNSSLRLENFSRALAPHYIDRYKGLPPHE</sequence>
<name>A0A371RM68_9PROT</name>
<protein>
    <recommendedName>
        <fullName evidence="3">Restriction endonuclease</fullName>
    </recommendedName>
</protein>
<dbReference type="OrthoDB" id="1550637at2"/>
<evidence type="ECO:0008006" key="3">
    <source>
        <dbReference type="Google" id="ProtNLM"/>
    </source>
</evidence>
<evidence type="ECO:0000313" key="1">
    <source>
        <dbReference type="EMBL" id="RFB06476.1"/>
    </source>
</evidence>
<dbReference type="AlphaFoldDB" id="A0A371RM68"/>
<dbReference type="EMBL" id="QUQO01000001">
    <property type="protein sequence ID" value="RFB06476.1"/>
    <property type="molecule type" value="Genomic_DNA"/>
</dbReference>
<organism evidence="1 2">
    <name type="scientific">Parvularcula marina</name>
    <dbReference type="NCBI Taxonomy" id="2292771"/>
    <lineage>
        <taxon>Bacteria</taxon>
        <taxon>Pseudomonadati</taxon>
        <taxon>Pseudomonadota</taxon>
        <taxon>Alphaproteobacteria</taxon>
        <taxon>Parvularculales</taxon>
        <taxon>Parvularculaceae</taxon>
        <taxon>Parvularcula</taxon>
    </lineage>
</organism>
<dbReference type="Proteomes" id="UP000264589">
    <property type="component" value="Unassembled WGS sequence"/>
</dbReference>
<comment type="caution">
    <text evidence="1">The sequence shown here is derived from an EMBL/GenBank/DDBJ whole genome shotgun (WGS) entry which is preliminary data.</text>
</comment>
<evidence type="ECO:0000313" key="2">
    <source>
        <dbReference type="Proteomes" id="UP000264589"/>
    </source>
</evidence>
<dbReference type="InParanoid" id="A0A371RM68"/>
<keyword evidence="2" id="KW-1185">Reference proteome</keyword>